<evidence type="ECO:0000313" key="4">
    <source>
        <dbReference type="Proteomes" id="UP000565579"/>
    </source>
</evidence>
<dbReference type="AlphaFoldDB" id="A0A7X0U1G7"/>
<dbReference type="EMBL" id="JACHMI010000001">
    <property type="protein sequence ID" value="MBB6551414.1"/>
    <property type="molecule type" value="Genomic_DNA"/>
</dbReference>
<feature type="domain" description="SnoaL-like" evidence="2">
    <location>
        <begin position="10"/>
        <end position="122"/>
    </location>
</feature>
<dbReference type="RefSeq" id="WP_185105492.1">
    <property type="nucleotide sequence ID" value="NZ_BAAAXY010000234.1"/>
</dbReference>
<proteinExistence type="predicted"/>
<dbReference type="GO" id="GO:0016853">
    <property type="term" value="F:isomerase activity"/>
    <property type="evidence" value="ECO:0007669"/>
    <property type="project" value="UniProtKB-KW"/>
</dbReference>
<dbReference type="InterPro" id="IPR032710">
    <property type="entry name" value="NTF2-like_dom_sf"/>
</dbReference>
<dbReference type="Pfam" id="PF12680">
    <property type="entry name" value="SnoaL_2"/>
    <property type="match status" value="1"/>
</dbReference>
<gene>
    <name evidence="3" type="ORF">HD593_006209</name>
</gene>
<feature type="region of interest" description="Disordered" evidence="1">
    <location>
        <begin position="134"/>
        <end position="160"/>
    </location>
</feature>
<name>A0A7X0U1G7_9ACTN</name>
<sequence length="160" mass="17393">MTSEQSRDLVRRAWRSFSSRDADTIAAFFTADAEWLAPAGNATATALGGPSHMVGRDAITRFLAVDFHRLFVADVSLDFRGFYADGDVVVVEETMTATPAGGGSYRNDYCFVFELRDGRIHRVREYLDTAAGHRMLGGSAPAQPVTRERSGPPPRPAAPA</sequence>
<keyword evidence="3" id="KW-0413">Isomerase</keyword>
<dbReference type="InterPro" id="IPR037401">
    <property type="entry name" value="SnoaL-like"/>
</dbReference>
<dbReference type="SUPFAM" id="SSF54427">
    <property type="entry name" value="NTF2-like"/>
    <property type="match status" value="1"/>
</dbReference>
<dbReference type="PANTHER" id="PTHR41252">
    <property type="entry name" value="BLR2505 PROTEIN"/>
    <property type="match status" value="1"/>
</dbReference>
<evidence type="ECO:0000313" key="3">
    <source>
        <dbReference type="EMBL" id="MBB6551414.1"/>
    </source>
</evidence>
<accession>A0A7X0U1G7</accession>
<dbReference type="Proteomes" id="UP000565579">
    <property type="component" value="Unassembled WGS sequence"/>
</dbReference>
<protein>
    <submittedName>
        <fullName evidence="3">Ketosteroid isomerase-like protein</fullName>
    </submittedName>
</protein>
<reference evidence="3 4" key="1">
    <citation type="submission" date="2020-08" db="EMBL/GenBank/DDBJ databases">
        <title>Sequencing the genomes of 1000 actinobacteria strains.</title>
        <authorList>
            <person name="Klenk H.-P."/>
        </authorList>
    </citation>
    <scope>NUCLEOTIDE SEQUENCE [LARGE SCALE GENOMIC DNA]</scope>
    <source>
        <strain evidence="3 4">DSM 43768</strain>
    </source>
</reference>
<dbReference type="PANTHER" id="PTHR41252:SF1">
    <property type="entry name" value="BLR2505 PROTEIN"/>
    <property type="match status" value="1"/>
</dbReference>
<evidence type="ECO:0000259" key="2">
    <source>
        <dbReference type="Pfam" id="PF12680"/>
    </source>
</evidence>
<evidence type="ECO:0000256" key="1">
    <source>
        <dbReference type="SAM" id="MobiDB-lite"/>
    </source>
</evidence>
<feature type="compositionally biased region" description="Pro residues" evidence="1">
    <location>
        <begin position="151"/>
        <end position="160"/>
    </location>
</feature>
<keyword evidence="4" id="KW-1185">Reference proteome</keyword>
<dbReference type="Gene3D" id="3.10.450.50">
    <property type="match status" value="1"/>
</dbReference>
<comment type="caution">
    <text evidence="3">The sequence shown here is derived from an EMBL/GenBank/DDBJ whole genome shotgun (WGS) entry which is preliminary data.</text>
</comment>
<organism evidence="3 4">
    <name type="scientific">Nonomuraea rubra</name>
    <dbReference type="NCBI Taxonomy" id="46180"/>
    <lineage>
        <taxon>Bacteria</taxon>
        <taxon>Bacillati</taxon>
        <taxon>Actinomycetota</taxon>
        <taxon>Actinomycetes</taxon>
        <taxon>Streptosporangiales</taxon>
        <taxon>Streptosporangiaceae</taxon>
        <taxon>Nonomuraea</taxon>
    </lineage>
</organism>